<evidence type="ECO:0000313" key="1">
    <source>
        <dbReference type="EMBL" id="ABG57426.1"/>
    </source>
</evidence>
<evidence type="ECO:0008006" key="3">
    <source>
        <dbReference type="Google" id="ProtNLM"/>
    </source>
</evidence>
<dbReference type="InterPro" id="IPR014923">
    <property type="entry name" value="DUF1802"/>
</dbReference>
<evidence type="ECO:0000313" key="2">
    <source>
        <dbReference type="Proteomes" id="UP000001822"/>
    </source>
</evidence>
<protein>
    <recommendedName>
        <fullName evidence="3">DUF1802 family protein</fullName>
    </recommendedName>
</protein>
<dbReference type="Proteomes" id="UP000001822">
    <property type="component" value="Chromosome"/>
</dbReference>
<keyword evidence="2" id="KW-1185">Reference proteome</keyword>
<accession>A0A6N4SMD8</accession>
<dbReference type="KEGG" id="chu:CHU_0133"/>
<dbReference type="RefSeq" id="WP_011583542.1">
    <property type="nucleotide sequence ID" value="NC_008255.1"/>
</dbReference>
<dbReference type="AlphaFoldDB" id="A0A6N4SMD8"/>
<reference evidence="1 2" key="1">
    <citation type="journal article" date="2007" name="Appl. Environ. Microbiol.">
        <title>Genome sequence of the cellulolytic gliding bacterium Cytophaga hutchinsonii.</title>
        <authorList>
            <person name="Xie G."/>
            <person name="Bruce D.C."/>
            <person name="Challacombe J.F."/>
            <person name="Chertkov O."/>
            <person name="Detter J.C."/>
            <person name="Gilna P."/>
            <person name="Han C.S."/>
            <person name="Lucas S."/>
            <person name="Misra M."/>
            <person name="Myers G.L."/>
            <person name="Richardson P."/>
            <person name="Tapia R."/>
            <person name="Thayer N."/>
            <person name="Thompson L.S."/>
            <person name="Brettin T.S."/>
            <person name="Henrissat B."/>
            <person name="Wilson D.B."/>
            <person name="McBride M.J."/>
        </authorList>
    </citation>
    <scope>NUCLEOTIDE SEQUENCE [LARGE SCALE GENOMIC DNA]</scope>
    <source>
        <strain evidence="2">ATCC 33406 / DSM 1761 / CIP 103989 / NBRC 15051 / NCIMB 9469 / D465</strain>
    </source>
</reference>
<sequence>MALAFKEWACIVDALGKGKQSIILRKGGIHEEGSGDFELKGKQFILFPTLFHQATEMIKPEWRPFLSDTRFHTIPDKVDIKYYVQVADVQVITDWEMVKRLHPFHAWKEEVIKERFERWGNSIHLLIVQVFEFGASFQLDLLPEYGGCKSWLEIDKSVDFIGRPVVNKSII</sequence>
<dbReference type="Pfam" id="PF08819">
    <property type="entry name" value="DUF1802"/>
    <property type="match status" value="1"/>
</dbReference>
<name>A0A6N4SMD8_CYTH3</name>
<dbReference type="EMBL" id="CP000383">
    <property type="protein sequence ID" value="ABG57426.1"/>
    <property type="molecule type" value="Genomic_DNA"/>
</dbReference>
<dbReference type="OrthoDB" id="9808776at2"/>
<proteinExistence type="predicted"/>
<gene>
    <name evidence="1" type="ordered locus">CHU_0133</name>
</gene>
<organism evidence="1 2">
    <name type="scientific">Cytophaga hutchinsonii (strain ATCC 33406 / DSM 1761 / CIP 103989 / NBRC 15051 / NCIMB 9469 / D465)</name>
    <dbReference type="NCBI Taxonomy" id="269798"/>
    <lineage>
        <taxon>Bacteria</taxon>
        <taxon>Pseudomonadati</taxon>
        <taxon>Bacteroidota</taxon>
        <taxon>Cytophagia</taxon>
        <taxon>Cytophagales</taxon>
        <taxon>Cytophagaceae</taxon>
        <taxon>Cytophaga</taxon>
    </lineage>
</organism>